<name>A0AA90NJJ4_9GAMM</name>
<accession>A0AA90NJJ4</accession>
<keyword evidence="1" id="KW-0812">Transmembrane</keyword>
<gene>
    <name evidence="2" type="ORF">QS748_00235</name>
</gene>
<dbReference type="AlphaFoldDB" id="A0AA90NJJ4"/>
<dbReference type="InterPro" id="IPR012337">
    <property type="entry name" value="RNaseH-like_sf"/>
</dbReference>
<dbReference type="Proteomes" id="UP001178148">
    <property type="component" value="Unassembled WGS sequence"/>
</dbReference>
<keyword evidence="3" id="KW-1185">Reference proteome</keyword>
<feature type="transmembrane region" description="Helical" evidence="1">
    <location>
        <begin position="79"/>
        <end position="100"/>
    </location>
</feature>
<organism evidence="2 3">
    <name type="scientific">Candidatus Endonucleibacter bathymodioli</name>
    <dbReference type="NCBI Taxonomy" id="539814"/>
    <lineage>
        <taxon>Bacteria</taxon>
        <taxon>Pseudomonadati</taxon>
        <taxon>Pseudomonadota</taxon>
        <taxon>Gammaproteobacteria</taxon>
        <taxon>Oceanospirillales</taxon>
        <taxon>Endozoicomonadaceae</taxon>
        <taxon>Candidatus Endonucleibacter</taxon>
    </lineage>
</organism>
<comment type="caution">
    <text evidence="2">The sequence shown here is derived from an EMBL/GenBank/DDBJ whole genome shotgun (WGS) entry which is preliminary data.</text>
</comment>
<dbReference type="EMBL" id="JASXSV010000001">
    <property type="protein sequence ID" value="MDP0587710.1"/>
    <property type="molecule type" value="Genomic_DNA"/>
</dbReference>
<proteinExistence type="predicted"/>
<protein>
    <recommendedName>
        <fullName evidence="4">Integrase catalytic domain-containing protein</fullName>
    </recommendedName>
</protein>
<dbReference type="SUPFAM" id="SSF53098">
    <property type="entry name" value="Ribonuclease H-like"/>
    <property type="match status" value="1"/>
</dbReference>
<reference evidence="2 3" key="1">
    <citation type="journal article" date="2023" name="bioRxiv">
        <title>An intranuclear bacterial parasite of deep-sea mussels expresses apoptosis inhibitors acquired from its host.</title>
        <authorList>
            <person name="Gonzalez Porras M.A."/>
            <person name="Assie A."/>
            <person name="Tietjen M."/>
            <person name="Violette M."/>
            <person name="Kleiner M."/>
            <person name="Gruber-Vodicka H."/>
            <person name="Dubilier N."/>
            <person name="Leisch N."/>
        </authorList>
    </citation>
    <scope>NUCLEOTIDE SEQUENCE [LARGE SCALE GENOMIC DNA]</scope>
    <source>
        <strain evidence="2">IAP13</strain>
    </source>
</reference>
<keyword evidence="1" id="KW-1133">Transmembrane helix</keyword>
<evidence type="ECO:0008006" key="4">
    <source>
        <dbReference type="Google" id="ProtNLM"/>
    </source>
</evidence>
<keyword evidence="1" id="KW-0472">Membrane</keyword>
<sequence>MPGNKLNEWEKQKIIKTCNLPQYKSLPPSQIVPMLAIASESSFYRTLREVGQVNRRGRAEGVKNSPKPKGYNATEPNQVWSWGITYLASSIRGVFYYLYVIEDIFSRKMMLPLSNG</sequence>
<evidence type="ECO:0000313" key="2">
    <source>
        <dbReference type="EMBL" id="MDP0587710.1"/>
    </source>
</evidence>
<evidence type="ECO:0000313" key="3">
    <source>
        <dbReference type="Proteomes" id="UP001178148"/>
    </source>
</evidence>
<evidence type="ECO:0000256" key="1">
    <source>
        <dbReference type="SAM" id="Phobius"/>
    </source>
</evidence>